<accession>A0A2S9YT74</accession>
<protein>
    <submittedName>
        <fullName evidence="1">Uncharacterized protein</fullName>
    </submittedName>
</protein>
<reference evidence="1 2" key="1">
    <citation type="submission" date="2018-03" db="EMBL/GenBank/DDBJ databases">
        <title>Draft Genome Sequences of the Obligatory Marine Myxobacteria Enhygromyxa salina SWB007.</title>
        <authorList>
            <person name="Poehlein A."/>
            <person name="Moghaddam J.A."/>
            <person name="Harms H."/>
            <person name="Alanjari M."/>
            <person name="Koenig G.M."/>
            <person name="Daniel R."/>
            <person name="Schaeberle T.F."/>
        </authorList>
    </citation>
    <scope>NUCLEOTIDE SEQUENCE [LARGE SCALE GENOMIC DNA]</scope>
    <source>
        <strain evidence="1 2">SWB007</strain>
    </source>
</reference>
<dbReference type="EMBL" id="PVNL01000043">
    <property type="protein sequence ID" value="PRQ08232.1"/>
    <property type="molecule type" value="Genomic_DNA"/>
</dbReference>
<dbReference type="Proteomes" id="UP000238823">
    <property type="component" value="Unassembled WGS sequence"/>
</dbReference>
<organism evidence="1 2">
    <name type="scientific">Enhygromyxa salina</name>
    <dbReference type="NCBI Taxonomy" id="215803"/>
    <lineage>
        <taxon>Bacteria</taxon>
        <taxon>Pseudomonadati</taxon>
        <taxon>Myxococcota</taxon>
        <taxon>Polyangia</taxon>
        <taxon>Nannocystales</taxon>
        <taxon>Nannocystaceae</taxon>
        <taxon>Enhygromyxa</taxon>
    </lineage>
</organism>
<evidence type="ECO:0000313" key="1">
    <source>
        <dbReference type="EMBL" id="PRQ08232.1"/>
    </source>
</evidence>
<comment type="caution">
    <text evidence="1">The sequence shown here is derived from an EMBL/GenBank/DDBJ whole genome shotgun (WGS) entry which is preliminary data.</text>
</comment>
<dbReference type="AlphaFoldDB" id="A0A2S9YT74"/>
<dbReference type="OrthoDB" id="582340at2"/>
<evidence type="ECO:0000313" key="2">
    <source>
        <dbReference type="Proteomes" id="UP000238823"/>
    </source>
</evidence>
<sequence length="159" mass="18303">MKDSRWFRRLQGALEFDTGFEIFLLLGRGALARPALTRIAEILRRFGEPRWHRLDLDGIDGLLADTQPEGVLHLVHGFERMPRDAAADLAARLNLNRDRLELLRGPVIFWIPEDFYEELLRQAPDFVDWRSQASVVPDADIGVSAEMLAKEFLRHQAQD</sequence>
<name>A0A2S9YT74_9BACT</name>
<dbReference type="RefSeq" id="WP_106089071.1">
    <property type="nucleotide sequence ID" value="NZ_PVNL01000043.1"/>
</dbReference>
<proteinExistence type="predicted"/>
<gene>
    <name evidence="1" type="ORF">ENSA7_20550</name>
</gene>